<feature type="region of interest" description="Disordered" evidence="2">
    <location>
        <begin position="1"/>
        <end position="52"/>
    </location>
</feature>
<evidence type="ECO:0000259" key="3">
    <source>
        <dbReference type="PROSITE" id="PS50202"/>
    </source>
</evidence>
<proteinExistence type="predicted"/>
<organism evidence="4 5">
    <name type="scientific">Ditylenchus dipsaci</name>
    <dbReference type="NCBI Taxonomy" id="166011"/>
    <lineage>
        <taxon>Eukaryota</taxon>
        <taxon>Metazoa</taxon>
        <taxon>Ecdysozoa</taxon>
        <taxon>Nematoda</taxon>
        <taxon>Chromadorea</taxon>
        <taxon>Rhabditida</taxon>
        <taxon>Tylenchina</taxon>
        <taxon>Tylenchomorpha</taxon>
        <taxon>Sphaerularioidea</taxon>
        <taxon>Anguinidae</taxon>
        <taxon>Anguininae</taxon>
        <taxon>Ditylenchus</taxon>
    </lineage>
</organism>
<name>A0A915DCT9_9BILA</name>
<dbReference type="InterPro" id="IPR008962">
    <property type="entry name" value="PapD-like_sf"/>
</dbReference>
<keyword evidence="1" id="KW-0206">Cytoskeleton</keyword>
<reference evidence="5" key="1">
    <citation type="submission" date="2022-11" db="UniProtKB">
        <authorList>
            <consortium name="WormBaseParasite"/>
        </authorList>
    </citation>
    <scope>IDENTIFICATION</scope>
</reference>
<keyword evidence="1" id="KW-0963">Cytoplasm</keyword>
<evidence type="ECO:0000256" key="1">
    <source>
        <dbReference type="RuleBase" id="RU003425"/>
    </source>
</evidence>
<sequence>MLVGEGGSRRSNSIPFRPQIKAPILGPQPHPQQEEMPPPDRTPPKPPSALSLPVVPQTPAAFAFSVEPNRAAFTTEGGVSKHMLMNHSQDRLAIKVRCSNNQYFRVNPVYSFLDCGAVSELEMIRLQGGLPRKDMLQLIFVVCRDNDADPSQLFTQKAKTRSLVLPLTTI</sequence>
<dbReference type="Gene3D" id="2.60.40.10">
    <property type="entry name" value="Immunoglobulins"/>
    <property type="match status" value="1"/>
</dbReference>
<dbReference type="InterPro" id="IPR000535">
    <property type="entry name" value="MSP_dom"/>
</dbReference>
<dbReference type="PROSITE" id="PS50202">
    <property type="entry name" value="MSP"/>
    <property type="match status" value="1"/>
</dbReference>
<evidence type="ECO:0000313" key="4">
    <source>
        <dbReference type="Proteomes" id="UP000887574"/>
    </source>
</evidence>
<dbReference type="PANTHER" id="PTHR22947:SF39">
    <property type="entry name" value="MSP DOMAIN-CONTAINING PROTEIN"/>
    <property type="match status" value="1"/>
</dbReference>
<feature type="domain" description="MSP" evidence="3">
    <location>
        <begin position="51"/>
        <end position="170"/>
    </location>
</feature>
<dbReference type="InterPro" id="IPR013783">
    <property type="entry name" value="Ig-like_fold"/>
</dbReference>
<dbReference type="Pfam" id="PF00635">
    <property type="entry name" value="Motile_Sperm"/>
    <property type="match status" value="1"/>
</dbReference>
<dbReference type="SUPFAM" id="SSF49354">
    <property type="entry name" value="PapD-like"/>
    <property type="match status" value="1"/>
</dbReference>
<accession>A0A915DCT9</accession>
<evidence type="ECO:0000256" key="2">
    <source>
        <dbReference type="SAM" id="MobiDB-lite"/>
    </source>
</evidence>
<dbReference type="WBParaSite" id="jg18287">
    <property type="protein sequence ID" value="jg18287"/>
    <property type="gene ID" value="jg18287"/>
</dbReference>
<dbReference type="PANTHER" id="PTHR22947">
    <property type="entry name" value="MAJOR SPERM PROTEIN"/>
    <property type="match status" value="1"/>
</dbReference>
<dbReference type="AlphaFoldDB" id="A0A915DCT9"/>
<keyword evidence="4" id="KW-1185">Reference proteome</keyword>
<dbReference type="InterPro" id="IPR051774">
    <property type="entry name" value="Sperm-specific_class_P"/>
</dbReference>
<evidence type="ECO:0000313" key="5">
    <source>
        <dbReference type="WBParaSite" id="jg18287"/>
    </source>
</evidence>
<protein>
    <recommendedName>
        <fullName evidence="1">Major sperm protein</fullName>
    </recommendedName>
</protein>
<dbReference type="Proteomes" id="UP000887574">
    <property type="component" value="Unplaced"/>
</dbReference>
<comment type="function">
    <text evidence="1">Central component in molecular interactions underlying sperm crawling. Forms an extensive filament system that extends from sperm villipoda, along the leading edge of the pseudopod.</text>
</comment>